<keyword evidence="3" id="KW-1185">Reference proteome</keyword>
<evidence type="ECO:0000256" key="1">
    <source>
        <dbReference type="SAM" id="MobiDB-lite"/>
    </source>
</evidence>
<proteinExistence type="predicted"/>
<evidence type="ECO:0000313" key="2">
    <source>
        <dbReference type="EMBL" id="KAJ3577823.1"/>
    </source>
</evidence>
<feature type="region of interest" description="Disordered" evidence="1">
    <location>
        <begin position="1"/>
        <end position="120"/>
    </location>
</feature>
<protein>
    <submittedName>
        <fullName evidence="2">Uncharacterized protein</fullName>
    </submittedName>
</protein>
<reference evidence="2" key="1">
    <citation type="submission" date="2022-07" db="EMBL/GenBank/DDBJ databases">
        <title>Genome Sequence of Xylaria arbuscula.</title>
        <authorList>
            <person name="Buettner E."/>
        </authorList>
    </citation>
    <scope>NUCLEOTIDE SEQUENCE</scope>
    <source>
        <strain evidence="2">VT107</strain>
    </source>
</reference>
<dbReference type="Proteomes" id="UP001148614">
    <property type="component" value="Unassembled WGS sequence"/>
</dbReference>
<dbReference type="AlphaFoldDB" id="A0A9W8TNV5"/>
<evidence type="ECO:0000313" key="3">
    <source>
        <dbReference type="Proteomes" id="UP001148614"/>
    </source>
</evidence>
<feature type="compositionally biased region" description="Polar residues" evidence="1">
    <location>
        <begin position="38"/>
        <end position="54"/>
    </location>
</feature>
<comment type="caution">
    <text evidence="2">The sequence shown here is derived from an EMBL/GenBank/DDBJ whole genome shotgun (WGS) entry which is preliminary data.</text>
</comment>
<dbReference type="VEuPathDB" id="FungiDB:F4678DRAFT_445988"/>
<name>A0A9W8TNV5_9PEZI</name>
<gene>
    <name evidence="2" type="ORF">NPX13_g2738</name>
</gene>
<organism evidence="2 3">
    <name type="scientific">Xylaria arbuscula</name>
    <dbReference type="NCBI Taxonomy" id="114810"/>
    <lineage>
        <taxon>Eukaryota</taxon>
        <taxon>Fungi</taxon>
        <taxon>Dikarya</taxon>
        <taxon>Ascomycota</taxon>
        <taxon>Pezizomycotina</taxon>
        <taxon>Sordariomycetes</taxon>
        <taxon>Xylariomycetidae</taxon>
        <taxon>Xylariales</taxon>
        <taxon>Xylariaceae</taxon>
        <taxon>Xylaria</taxon>
    </lineage>
</organism>
<feature type="region of interest" description="Disordered" evidence="1">
    <location>
        <begin position="150"/>
        <end position="176"/>
    </location>
</feature>
<dbReference type="EMBL" id="JANPWZ010000304">
    <property type="protein sequence ID" value="KAJ3577823.1"/>
    <property type="molecule type" value="Genomic_DNA"/>
</dbReference>
<accession>A0A9W8TNV5</accession>
<sequence>MSYTAPSAGTKVSGGRNAPVTQEGPGAVNPDSLAAESQAFQQANPEGTNSQQYRPQEGASAFARAPGSSSTYTEGDMSRKTGSSNAQAAPSYIESQYRRDPGGPHGKNITEDNSIGTEDRYKNASFTAEIGSKDDPSLLAEQKFTQANSLAAGAGGGRQKRVDDKTPYDALGEEAA</sequence>